<feature type="transmembrane region" description="Helical" evidence="1">
    <location>
        <begin position="192"/>
        <end position="209"/>
    </location>
</feature>
<feature type="transmembrane region" description="Helical" evidence="1">
    <location>
        <begin position="471"/>
        <end position="491"/>
    </location>
</feature>
<feature type="transmembrane region" description="Helical" evidence="1">
    <location>
        <begin position="49"/>
        <end position="68"/>
    </location>
</feature>
<name>A0A9D1AAC2_9FIRM</name>
<feature type="transmembrane region" description="Helical" evidence="1">
    <location>
        <begin position="166"/>
        <end position="186"/>
    </location>
</feature>
<feature type="transmembrane region" description="Helical" evidence="1">
    <location>
        <begin position="373"/>
        <end position="393"/>
    </location>
</feature>
<feature type="transmembrane region" description="Helical" evidence="1">
    <location>
        <begin position="134"/>
        <end position="154"/>
    </location>
</feature>
<proteinExistence type="predicted"/>
<gene>
    <name evidence="2" type="ORF">IAB31_01485</name>
</gene>
<evidence type="ECO:0008006" key="4">
    <source>
        <dbReference type="Google" id="ProtNLM"/>
    </source>
</evidence>
<feature type="transmembrane region" description="Helical" evidence="1">
    <location>
        <begin position="498"/>
        <end position="524"/>
    </location>
</feature>
<feature type="transmembrane region" description="Helical" evidence="1">
    <location>
        <begin position="238"/>
        <end position="254"/>
    </location>
</feature>
<reference evidence="2" key="2">
    <citation type="journal article" date="2021" name="PeerJ">
        <title>Extensive microbial diversity within the chicken gut microbiome revealed by metagenomics and culture.</title>
        <authorList>
            <person name="Gilroy R."/>
            <person name="Ravi A."/>
            <person name="Getino M."/>
            <person name="Pursley I."/>
            <person name="Horton D.L."/>
            <person name="Alikhan N.F."/>
            <person name="Baker D."/>
            <person name="Gharbi K."/>
            <person name="Hall N."/>
            <person name="Watson M."/>
            <person name="Adriaenssens E.M."/>
            <person name="Foster-Nyarko E."/>
            <person name="Jarju S."/>
            <person name="Secka A."/>
            <person name="Antonio M."/>
            <person name="Oren A."/>
            <person name="Chaudhuri R.R."/>
            <person name="La Ragione R."/>
            <person name="Hildebrand F."/>
            <person name="Pallen M.J."/>
        </authorList>
    </citation>
    <scope>NUCLEOTIDE SEQUENCE</scope>
    <source>
        <strain evidence="2">ChiSjej4B22-8148</strain>
    </source>
</reference>
<evidence type="ECO:0000313" key="3">
    <source>
        <dbReference type="Proteomes" id="UP000886757"/>
    </source>
</evidence>
<keyword evidence="1" id="KW-0472">Membrane</keyword>
<dbReference type="AlphaFoldDB" id="A0A9D1AAC2"/>
<organism evidence="2 3">
    <name type="scientific">Candidatus Choladousia intestinavium</name>
    <dbReference type="NCBI Taxonomy" id="2840727"/>
    <lineage>
        <taxon>Bacteria</taxon>
        <taxon>Bacillati</taxon>
        <taxon>Bacillota</taxon>
        <taxon>Clostridia</taxon>
        <taxon>Lachnospirales</taxon>
        <taxon>Lachnospiraceae</taxon>
        <taxon>Lachnospiraceae incertae sedis</taxon>
        <taxon>Candidatus Choladousia</taxon>
    </lineage>
</organism>
<comment type="caution">
    <text evidence="2">The sequence shown here is derived from an EMBL/GenBank/DDBJ whole genome shotgun (WGS) entry which is preliminary data.</text>
</comment>
<sequence>MEKIKTLWNRLNGRIDSLWPEEERRRKEGKKEKLGERMGHFLYLHRMELLYVLIMGGFLFFLSWILPFNQGPDEEMRYLVPQYIYKHGTLPAGWDPEIRHELWGISYAFHPILPYVLGGWLMRLVGLFSDSQKALLMAARFANILIGMGFYWYVQRIAKKLFPRRMFRYFFIALLSMLPQLLYLFVYVNTDGIAIFSGAMIIYYWLVGMERKWDRGSCTGLAVGVAVCALSYFTAYGYALFSILLFVGTMAVFYRKKGFKICAGAILKRGIYITVLVFLLTGWWFVRTAVLYDGDFLGLYAPNKYGEMYAKEEFKPSNRESVQEQGISLEEMLKSEDEGGMDWMRTTWRSFIGYFGFLEHPLGLDIYEIHKKIFALGFLGIGLQAALALLYYIRAGTRRILKGATLGKAAWLQDKEEGAVLTRPSFAVDEGKIRGANFWILQISFGCCIIIPILLSLYYSYCDDFQPQGRYVMPLVVPLMYFVAAGIQRFVTLFFRKWFVYIMMIPLFYGILHVFLGAFVSVYIPTYVEALSAWEAVRFPWFSNQGWLMRVIHMLIPG</sequence>
<feature type="transmembrane region" description="Helical" evidence="1">
    <location>
        <begin position="266"/>
        <end position="286"/>
    </location>
</feature>
<dbReference type="EMBL" id="DVGK01000023">
    <property type="protein sequence ID" value="HIR12578.1"/>
    <property type="molecule type" value="Genomic_DNA"/>
</dbReference>
<dbReference type="Proteomes" id="UP000886757">
    <property type="component" value="Unassembled WGS sequence"/>
</dbReference>
<reference evidence="2" key="1">
    <citation type="submission" date="2020-10" db="EMBL/GenBank/DDBJ databases">
        <authorList>
            <person name="Gilroy R."/>
        </authorList>
    </citation>
    <scope>NUCLEOTIDE SEQUENCE</scope>
    <source>
        <strain evidence="2">ChiSjej4B22-8148</strain>
    </source>
</reference>
<keyword evidence="1" id="KW-1133">Transmembrane helix</keyword>
<evidence type="ECO:0000256" key="1">
    <source>
        <dbReference type="SAM" id="Phobius"/>
    </source>
</evidence>
<protein>
    <recommendedName>
        <fullName evidence="4">Glycosyltransferase RgtA/B/C/D-like domain-containing protein</fullName>
    </recommendedName>
</protein>
<evidence type="ECO:0000313" key="2">
    <source>
        <dbReference type="EMBL" id="HIR12578.1"/>
    </source>
</evidence>
<keyword evidence="1" id="KW-0812">Transmembrane</keyword>
<feature type="transmembrane region" description="Helical" evidence="1">
    <location>
        <begin position="216"/>
        <end position="232"/>
    </location>
</feature>
<feature type="transmembrane region" description="Helical" evidence="1">
    <location>
        <begin position="438"/>
        <end position="459"/>
    </location>
</feature>
<accession>A0A9D1AAC2</accession>